<evidence type="ECO:0000256" key="2">
    <source>
        <dbReference type="ARBA" id="ARBA00022529"/>
    </source>
</evidence>
<evidence type="ECO:0000256" key="4">
    <source>
        <dbReference type="ARBA" id="ARBA00022821"/>
    </source>
</evidence>
<organism evidence="6">
    <name type="scientific">Triticum urartu</name>
    <name type="common">Red wild einkorn</name>
    <name type="synonym">Crithodium urartu</name>
    <dbReference type="NCBI Taxonomy" id="4572"/>
    <lineage>
        <taxon>Eukaryota</taxon>
        <taxon>Viridiplantae</taxon>
        <taxon>Streptophyta</taxon>
        <taxon>Embryophyta</taxon>
        <taxon>Tracheophyta</taxon>
        <taxon>Spermatophyta</taxon>
        <taxon>Magnoliopsida</taxon>
        <taxon>Liliopsida</taxon>
        <taxon>Poales</taxon>
        <taxon>Poaceae</taxon>
        <taxon>BOP clade</taxon>
        <taxon>Pooideae</taxon>
        <taxon>Triticodae</taxon>
        <taxon>Triticeae</taxon>
        <taxon>Triticinae</taxon>
        <taxon>Triticum</taxon>
    </lineage>
</organism>
<accession>M7ZC28</accession>
<keyword evidence="4" id="KW-0611">Plant defense</keyword>
<feature type="signal peptide" evidence="5">
    <location>
        <begin position="1"/>
        <end position="28"/>
    </location>
</feature>
<dbReference type="Pfam" id="PF25052">
    <property type="entry name" value="AtDEF-like"/>
    <property type="match status" value="1"/>
</dbReference>
<dbReference type="Gramene" id="TuG1812G0600001120.01.T01">
    <property type="protein sequence ID" value="TuG1812G0600001120.01.T01"/>
    <property type="gene ID" value="TuG1812G0600001120.01"/>
</dbReference>
<reference evidence="6 8" key="1">
    <citation type="journal article" date="2013" name="Nature">
        <title>Draft genome of the wheat A-genome progenitor Triticum urartu.</title>
        <authorList>
            <person name="Ling H.Q."/>
            <person name="Zhao S."/>
            <person name="Liu D."/>
            <person name="Wang J."/>
            <person name="Sun H."/>
            <person name="Zhang C."/>
            <person name="Fan H."/>
            <person name="Li D."/>
            <person name="Dong L."/>
            <person name="Tao Y."/>
            <person name="Gao C."/>
            <person name="Wu H."/>
            <person name="Li Y."/>
            <person name="Cui Y."/>
            <person name="Guo X."/>
            <person name="Zheng S."/>
            <person name="Wang B."/>
            <person name="Yu K."/>
            <person name="Liang Q."/>
            <person name="Yang W."/>
            <person name="Lou X."/>
            <person name="Chen J."/>
            <person name="Feng M."/>
            <person name="Jian J."/>
            <person name="Zhang X."/>
            <person name="Luo G."/>
            <person name="Jiang Y."/>
            <person name="Liu J."/>
            <person name="Wang Z."/>
            <person name="Sha Y."/>
            <person name="Zhang B."/>
            <person name="Wu H."/>
            <person name="Tang D."/>
            <person name="Shen Q."/>
            <person name="Xue P."/>
            <person name="Zou S."/>
            <person name="Wang X."/>
            <person name="Liu X."/>
            <person name="Wang F."/>
            <person name="Yang Y."/>
            <person name="An X."/>
            <person name="Dong Z."/>
            <person name="Zhang K."/>
            <person name="Zhang X."/>
            <person name="Luo M.C."/>
            <person name="Dvorak J."/>
            <person name="Tong Y."/>
            <person name="Wang J."/>
            <person name="Yang H."/>
            <person name="Li Z."/>
            <person name="Wang D."/>
            <person name="Zhang A."/>
            <person name="Wang J."/>
        </authorList>
    </citation>
    <scope>NUCLEOTIDE SEQUENCE</scope>
    <source>
        <strain evidence="8">cv. G1812</strain>
    </source>
</reference>
<feature type="chain" id="PRO_5009705661" evidence="5">
    <location>
        <begin position="29"/>
        <end position="85"/>
    </location>
</feature>
<dbReference type="EnsemblPlants" id="TuG1812G0600001120.01.T01">
    <property type="protein sequence ID" value="TuG1812G0600001120.01.T01"/>
    <property type="gene ID" value="TuG1812G0600001120.01"/>
</dbReference>
<dbReference type="EMBL" id="KD283648">
    <property type="protein sequence ID" value="EMS45644.1"/>
    <property type="molecule type" value="Genomic_DNA"/>
</dbReference>
<dbReference type="Proteomes" id="UP000015106">
    <property type="component" value="Chromosome 6"/>
</dbReference>
<evidence type="ECO:0000313" key="6">
    <source>
        <dbReference type="EMBL" id="EMS45644.1"/>
    </source>
</evidence>
<evidence type="ECO:0000256" key="5">
    <source>
        <dbReference type="SAM" id="SignalP"/>
    </source>
</evidence>
<dbReference type="GO" id="GO:0050832">
    <property type="term" value="P:defense response to fungus"/>
    <property type="evidence" value="ECO:0007669"/>
    <property type="project" value="UniProtKB-KW"/>
</dbReference>
<evidence type="ECO:0000256" key="1">
    <source>
        <dbReference type="ARBA" id="ARBA00006722"/>
    </source>
</evidence>
<keyword evidence="2" id="KW-0929">Antimicrobial</keyword>
<sequence length="85" mass="8981">MAPIGSNTRALCLVVLLLMSTTFLSCHASGTTGGWTKFCVAEKACALTAGPKDDHVCKADCGRQGYDKDKSYCAPDRSGICCCQK</sequence>
<reference evidence="7" key="2">
    <citation type="submission" date="2018-03" db="EMBL/GenBank/DDBJ databases">
        <title>The Triticum urartu genome reveals the dynamic nature of wheat genome evolution.</title>
        <authorList>
            <person name="Ling H."/>
            <person name="Ma B."/>
            <person name="Shi X."/>
            <person name="Liu H."/>
            <person name="Dong L."/>
            <person name="Sun H."/>
            <person name="Cao Y."/>
            <person name="Gao Q."/>
            <person name="Zheng S."/>
            <person name="Li Y."/>
            <person name="Yu Y."/>
            <person name="Du H."/>
            <person name="Qi M."/>
            <person name="Li Y."/>
            <person name="Yu H."/>
            <person name="Cui Y."/>
            <person name="Wang N."/>
            <person name="Chen C."/>
            <person name="Wu H."/>
            <person name="Zhao Y."/>
            <person name="Zhang J."/>
            <person name="Li Y."/>
            <person name="Zhou W."/>
            <person name="Zhang B."/>
            <person name="Hu W."/>
            <person name="Eijk M."/>
            <person name="Tang J."/>
            <person name="Witsenboer H."/>
            <person name="Zhao S."/>
            <person name="Li Z."/>
            <person name="Zhang A."/>
            <person name="Wang D."/>
            <person name="Liang C."/>
        </authorList>
    </citation>
    <scope>NUCLEOTIDE SEQUENCE [LARGE SCALE GENOMIC DNA]</scope>
    <source>
        <strain evidence="7">cv. G1812</strain>
    </source>
</reference>
<proteinExistence type="inferred from homology"/>
<keyword evidence="3" id="KW-0295">Fungicide</keyword>
<reference evidence="7" key="3">
    <citation type="submission" date="2022-06" db="UniProtKB">
        <authorList>
            <consortium name="EnsemblPlants"/>
        </authorList>
    </citation>
    <scope>IDENTIFICATION</scope>
</reference>
<gene>
    <name evidence="6" type="ORF">TRIUR3_33959</name>
</gene>
<keyword evidence="8" id="KW-1185">Reference proteome</keyword>
<dbReference type="GO" id="GO:0031640">
    <property type="term" value="P:killing of cells of another organism"/>
    <property type="evidence" value="ECO:0007669"/>
    <property type="project" value="UniProtKB-KW"/>
</dbReference>
<keyword evidence="5" id="KW-0732">Signal</keyword>
<dbReference type="AlphaFoldDB" id="M7ZC28"/>
<protein>
    <submittedName>
        <fullName evidence="6 7">Uncharacterized protein</fullName>
    </submittedName>
</protein>
<dbReference type="InterPro" id="IPR010851">
    <property type="entry name" value="DEFL"/>
</dbReference>
<name>M7ZC28_TRIUA</name>
<dbReference type="OMA" id="DHVCKAD"/>
<evidence type="ECO:0000256" key="3">
    <source>
        <dbReference type="ARBA" id="ARBA00022577"/>
    </source>
</evidence>
<evidence type="ECO:0000313" key="8">
    <source>
        <dbReference type="Proteomes" id="UP000015106"/>
    </source>
</evidence>
<comment type="similarity">
    <text evidence="1">Belongs to the DEFL family.</text>
</comment>
<evidence type="ECO:0000313" key="7">
    <source>
        <dbReference type="EnsemblPlants" id="TuG1812G0600001120.01.T01"/>
    </source>
</evidence>